<organism evidence="3 4">
    <name type="scientific">endosymbiont of Escarpia spicata</name>
    <dbReference type="NCBI Taxonomy" id="2200908"/>
    <lineage>
        <taxon>Bacteria</taxon>
        <taxon>Pseudomonadati</taxon>
        <taxon>Pseudomonadota</taxon>
        <taxon>Gammaproteobacteria</taxon>
        <taxon>sulfur-oxidizing symbionts</taxon>
    </lineage>
</organism>
<protein>
    <submittedName>
        <fullName evidence="3">Uncharacterized protein</fullName>
    </submittedName>
</protein>
<gene>
    <name evidence="3" type="ORF">DIZ78_00670</name>
</gene>
<evidence type="ECO:0000313" key="4">
    <source>
        <dbReference type="Proteomes" id="UP000254771"/>
    </source>
</evidence>
<feature type="compositionally biased region" description="Basic and acidic residues" evidence="1">
    <location>
        <begin position="238"/>
        <end position="257"/>
    </location>
</feature>
<accession>A0A370DTF8</accession>
<evidence type="ECO:0000256" key="1">
    <source>
        <dbReference type="SAM" id="MobiDB-lite"/>
    </source>
</evidence>
<keyword evidence="4" id="KW-1185">Reference proteome</keyword>
<evidence type="ECO:0000256" key="2">
    <source>
        <dbReference type="SAM" id="Phobius"/>
    </source>
</evidence>
<keyword evidence="2" id="KW-0472">Membrane</keyword>
<feature type="region of interest" description="Disordered" evidence="1">
    <location>
        <begin position="208"/>
        <end position="291"/>
    </location>
</feature>
<feature type="transmembrane region" description="Helical" evidence="2">
    <location>
        <begin position="142"/>
        <end position="160"/>
    </location>
</feature>
<name>A0A370DTF8_9GAMM</name>
<proteinExistence type="predicted"/>
<dbReference type="Proteomes" id="UP000254771">
    <property type="component" value="Unassembled WGS sequence"/>
</dbReference>
<feature type="transmembrane region" description="Helical" evidence="2">
    <location>
        <begin position="57"/>
        <end position="75"/>
    </location>
</feature>
<sequence length="385" mass="42275">MSEALLKTLPRLVRRQQRRLWSAQLLTRTALPFGWLVIILFSSGVIHQGWLQLNSPLFFTLALLPPALYLSVVAIRQMPTTAEGATAADTQIKAHALFLSAWEITAFRQTPSSTQKLLLTRAAAKLPHWQEQLRSKPKQRPGPSLLLGITLAILGSFLLLQPGKVTQKALESGISDDAKQQLSKDSETIDPVAAINAVLLAEKKTARLQHESQAATQHAKAKGAPPKEEQTGNPSDRQSPEKGNESQMERGKNEKNRKNPAARNIVVSEVGENPGESAERHSGTAPGLDVSVRTDQTTGQAAPFSQQRYQDVSLDSDRKSQAFDRHTGQHLTTTHQPLESGIASADRVIIVGAADQILSTSMTPDQRMLVERYFKQLSQFDESKP</sequence>
<dbReference type="EMBL" id="QFXE01000001">
    <property type="protein sequence ID" value="RDH88481.1"/>
    <property type="molecule type" value="Genomic_DNA"/>
</dbReference>
<reference evidence="3 4" key="1">
    <citation type="journal article" date="2018" name="ISME J.">
        <title>Endosymbiont genomes yield clues of tubeworm success.</title>
        <authorList>
            <person name="Li Y."/>
            <person name="Liles M.R."/>
            <person name="Halanych K.M."/>
        </authorList>
    </citation>
    <scope>NUCLEOTIDE SEQUENCE [LARGE SCALE GENOMIC DNA]</scope>
    <source>
        <strain evidence="3">A1462</strain>
    </source>
</reference>
<comment type="caution">
    <text evidence="3">The sequence shown here is derived from an EMBL/GenBank/DDBJ whole genome shotgun (WGS) entry which is preliminary data.</text>
</comment>
<feature type="transmembrane region" description="Helical" evidence="2">
    <location>
        <begin position="21"/>
        <end position="45"/>
    </location>
</feature>
<evidence type="ECO:0000313" key="3">
    <source>
        <dbReference type="EMBL" id="RDH88481.1"/>
    </source>
</evidence>
<keyword evidence="2" id="KW-1133">Transmembrane helix</keyword>
<dbReference type="AlphaFoldDB" id="A0A370DTF8"/>
<keyword evidence="2" id="KW-0812">Transmembrane</keyword>